<feature type="domain" description="TonB-dependent receptor plug" evidence="14">
    <location>
        <begin position="58"/>
        <end position="166"/>
    </location>
</feature>
<dbReference type="InterPro" id="IPR037066">
    <property type="entry name" value="Plug_dom_sf"/>
</dbReference>
<dbReference type="GO" id="GO:0044718">
    <property type="term" value="P:siderophore transmembrane transport"/>
    <property type="evidence" value="ECO:0007669"/>
    <property type="project" value="TreeGrafter"/>
</dbReference>
<comment type="similarity">
    <text evidence="9 11">Belongs to the TonB-dependent receptor family.</text>
</comment>
<evidence type="ECO:0000256" key="1">
    <source>
        <dbReference type="ARBA" id="ARBA00004571"/>
    </source>
</evidence>
<dbReference type="Proteomes" id="UP000295537">
    <property type="component" value="Unassembled WGS sequence"/>
</dbReference>
<dbReference type="PROSITE" id="PS01156">
    <property type="entry name" value="TONB_DEPENDENT_REC_2"/>
    <property type="match status" value="1"/>
</dbReference>
<evidence type="ECO:0000256" key="6">
    <source>
        <dbReference type="ARBA" id="ARBA00023077"/>
    </source>
</evidence>
<keyword evidence="16" id="KW-1185">Reference proteome</keyword>
<evidence type="ECO:0000256" key="11">
    <source>
        <dbReference type="RuleBase" id="RU003357"/>
    </source>
</evidence>
<feature type="short sequence motif" description="TonB C-terminal box" evidence="10">
    <location>
        <begin position="740"/>
        <end position="757"/>
    </location>
</feature>
<evidence type="ECO:0000256" key="9">
    <source>
        <dbReference type="PROSITE-ProRule" id="PRU01360"/>
    </source>
</evidence>
<keyword evidence="8 9" id="KW-0998">Cell outer membrane</keyword>
<evidence type="ECO:0000256" key="7">
    <source>
        <dbReference type="ARBA" id="ARBA00023136"/>
    </source>
</evidence>
<evidence type="ECO:0000256" key="12">
    <source>
        <dbReference type="SAM" id="SignalP"/>
    </source>
</evidence>
<evidence type="ECO:0000256" key="5">
    <source>
        <dbReference type="ARBA" id="ARBA00022729"/>
    </source>
</evidence>
<comment type="caution">
    <text evidence="15">The sequence shown here is derived from an EMBL/GenBank/DDBJ whole genome shotgun (WGS) entry which is preliminary data.</text>
</comment>
<dbReference type="InterPro" id="IPR039426">
    <property type="entry name" value="TonB-dep_rcpt-like"/>
</dbReference>
<keyword evidence="6 11" id="KW-0798">TonB box</keyword>
<dbReference type="RefSeq" id="WP_132501981.1">
    <property type="nucleotide sequence ID" value="NZ_LVXA01000001.1"/>
</dbReference>
<name>A0A4R2N4W4_9PAST</name>
<dbReference type="OrthoDB" id="6046653at2"/>
<reference evidence="15 16" key="1">
    <citation type="submission" date="2019-03" db="EMBL/GenBank/DDBJ databases">
        <title>Genomic Encyclopedia of Type Strains, Phase IV (KMG-IV): sequencing the most valuable type-strain genomes for metagenomic binning, comparative biology and taxonomic classification.</title>
        <authorList>
            <person name="Goeker M."/>
        </authorList>
    </citation>
    <scope>NUCLEOTIDE SEQUENCE [LARGE SCALE GENOMIC DNA]</scope>
    <source>
        <strain evidence="15 16">DSM 16380</strain>
    </source>
</reference>
<comment type="subcellular location">
    <subcellularLocation>
        <location evidence="1 9">Cell outer membrane</location>
        <topology evidence="1 9">Multi-pass membrane protein</topology>
    </subcellularLocation>
</comment>
<dbReference type="PANTHER" id="PTHR30069">
    <property type="entry name" value="TONB-DEPENDENT OUTER MEMBRANE RECEPTOR"/>
    <property type="match status" value="1"/>
</dbReference>
<evidence type="ECO:0000313" key="16">
    <source>
        <dbReference type="Proteomes" id="UP000295537"/>
    </source>
</evidence>
<dbReference type="InterPro" id="IPR010917">
    <property type="entry name" value="TonB_rcpt_CS"/>
</dbReference>
<sequence length="757" mass="83503">MKLQLSPVARVLIPVLLPLIAWAENNQTLTLEFEELDIIAQKQSMERQGYSRSGAVSSISISEDKRMQSLDSVVRALAGSYTNINPTQGTVSINIRGESGFGRVNTMVDGVPQAFYGTSANSDGKYHSEENGYGPTSQFGTMISPDFLVGADIVRGYASGAGGVNGLMGHANLRTFDVDDVLINDHQVGILSKWQYGTNQIGKGGMLTLAGKTSILSQGEVGALLGYSAKTIGANYKTGSGVRLSENMAVKKLEQKPTAYLAKLEFSPNPQHQFLIGYNQFDNNVGGREIDNRASQLKYQYSPATPLLNISFLAAKTQSKQRFNEDSLIWLLEKGRTQNETRYLNLQNIAIISLLDTQTSFTLGASMFDNRYEKSAVGIDQDNLEHTTFSPEGTQKLQSIYAESEVKKGIVLFNSGLTYTVGEVRGFKSACRTYLVESGKRIFSQNCVPTGEGVMRLHSSALNGVAMLTLEINDGFKPFVSYSQNTRVPNVQEVFFNNESASSMNPFLKPEEVATWQWGFNSRKENVLQEGDFLGLKVVGYQARIKNYIHSVSFYLLNDGGLTRNIHGDLAPAAFHAQMNVNAIKPVTNKGIEVSVHYDSKNTFASMTYSYQKTNHHYNASSTTGTGFGTISVTELPRDYATLDVGGRALNKKLTFGGIAKYTGKFRRYSPEGLTVEEQDLLQDVPSMPIIFDIYAHYQLNDHILLKATVQNVTNRNYIDALNALNSTQSQHIDDSKFSYTNAARGRTYLLGTEIRF</sequence>
<keyword evidence="3 9" id="KW-1134">Transmembrane beta strand</keyword>
<evidence type="ECO:0000259" key="14">
    <source>
        <dbReference type="Pfam" id="PF07715"/>
    </source>
</evidence>
<dbReference type="EMBL" id="SLXJ01000016">
    <property type="protein sequence ID" value="TCP15899.1"/>
    <property type="molecule type" value="Genomic_DNA"/>
</dbReference>
<gene>
    <name evidence="15" type="ORF">EV693_11615</name>
</gene>
<dbReference type="Pfam" id="PF07715">
    <property type="entry name" value="Plug"/>
    <property type="match status" value="1"/>
</dbReference>
<protein>
    <submittedName>
        <fullName evidence="15">Hemoglobin/transferrin/lactoferrin receptor protein</fullName>
    </submittedName>
</protein>
<dbReference type="PROSITE" id="PS52016">
    <property type="entry name" value="TONB_DEPENDENT_REC_3"/>
    <property type="match status" value="1"/>
</dbReference>
<keyword evidence="4 9" id="KW-0812">Transmembrane</keyword>
<dbReference type="InterPro" id="IPR036942">
    <property type="entry name" value="Beta-barrel_TonB_sf"/>
</dbReference>
<proteinExistence type="inferred from homology"/>
<evidence type="ECO:0000259" key="13">
    <source>
        <dbReference type="Pfam" id="PF00593"/>
    </source>
</evidence>
<accession>A0A4R2N4W4</accession>
<feature type="domain" description="TonB-dependent receptor-like beta-barrel" evidence="13">
    <location>
        <begin position="266"/>
        <end position="713"/>
    </location>
</feature>
<organism evidence="15 16">
    <name type="scientific">Nicoletella semolina</name>
    <dbReference type="NCBI Taxonomy" id="271160"/>
    <lineage>
        <taxon>Bacteria</taxon>
        <taxon>Pseudomonadati</taxon>
        <taxon>Pseudomonadota</taxon>
        <taxon>Gammaproteobacteria</taxon>
        <taxon>Pasteurellales</taxon>
        <taxon>Pasteurellaceae</taxon>
        <taxon>Nicoletella</taxon>
    </lineage>
</organism>
<keyword evidence="15" id="KW-0675">Receptor</keyword>
<dbReference type="AlphaFoldDB" id="A0A4R2N4W4"/>
<dbReference type="Gene3D" id="2.170.130.10">
    <property type="entry name" value="TonB-dependent receptor, plug domain"/>
    <property type="match status" value="1"/>
</dbReference>
<keyword evidence="2 9" id="KW-0813">Transport</keyword>
<evidence type="ECO:0000256" key="10">
    <source>
        <dbReference type="PROSITE-ProRule" id="PRU10144"/>
    </source>
</evidence>
<evidence type="ECO:0000256" key="3">
    <source>
        <dbReference type="ARBA" id="ARBA00022452"/>
    </source>
</evidence>
<evidence type="ECO:0000256" key="4">
    <source>
        <dbReference type="ARBA" id="ARBA00022692"/>
    </source>
</evidence>
<evidence type="ECO:0000313" key="15">
    <source>
        <dbReference type="EMBL" id="TCP15899.1"/>
    </source>
</evidence>
<dbReference type="Gene3D" id="2.40.170.20">
    <property type="entry name" value="TonB-dependent receptor, beta-barrel domain"/>
    <property type="match status" value="1"/>
</dbReference>
<dbReference type="GO" id="GO:0009279">
    <property type="term" value="C:cell outer membrane"/>
    <property type="evidence" value="ECO:0007669"/>
    <property type="project" value="UniProtKB-SubCell"/>
</dbReference>
<feature type="signal peptide" evidence="12">
    <location>
        <begin position="1"/>
        <end position="23"/>
    </location>
</feature>
<evidence type="ECO:0000256" key="2">
    <source>
        <dbReference type="ARBA" id="ARBA00022448"/>
    </source>
</evidence>
<keyword evidence="5 12" id="KW-0732">Signal</keyword>
<dbReference type="InterPro" id="IPR012910">
    <property type="entry name" value="Plug_dom"/>
</dbReference>
<feature type="chain" id="PRO_5020968722" evidence="12">
    <location>
        <begin position="24"/>
        <end position="757"/>
    </location>
</feature>
<keyword evidence="7 9" id="KW-0472">Membrane</keyword>
<dbReference type="PANTHER" id="PTHR30069:SF50">
    <property type="entry name" value="TONB-DEPENDENT RECEPTOR HI_1217-RELATED"/>
    <property type="match status" value="1"/>
</dbReference>
<dbReference type="InterPro" id="IPR000531">
    <property type="entry name" value="Beta-barrel_TonB"/>
</dbReference>
<evidence type="ECO:0000256" key="8">
    <source>
        <dbReference type="ARBA" id="ARBA00023237"/>
    </source>
</evidence>
<dbReference type="Pfam" id="PF00593">
    <property type="entry name" value="TonB_dep_Rec_b-barrel"/>
    <property type="match status" value="1"/>
</dbReference>
<dbReference type="SUPFAM" id="SSF56935">
    <property type="entry name" value="Porins"/>
    <property type="match status" value="1"/>
</dbReference>
<dbReference type="GO" id="GO:0015344">
    <property type="term" value="F:siderophore uptake transmembrane transporter activity"/>
    <property type="evidence" value="ECO:0007669"/>
    <property type="project" value="TreeGrafter"/>
</dbReference>